<reference evidence="8" key="1">
    <citation type="journal article" date="2017" name="Nature">
        <title>The genome of Chenopodium quinoa.</title>
        <authorList>
            <person name="Jarvis D.E."/>
            <person name="Ho Y.S."/>
            <person name="Lightfoot D.J."/>
            <person name="Schmoeckel S.M."/>
            <person name="Li B."/>
            <person name="Borm T.J.A."/>
            <person name="Ohyanagi H."/>
            <person name="Mineta K."/>
            <person name="Michell C.T."/>
            <person name="Saber N."/>
            <person name="Kharbatia N.M."/>
            <person name="Rupper R.R."/>
            <person name="Sharp A.R."/>
            <person name="Dally N."/>
            <person name="Boughton B.A."/>
            <person name="Woo Y.H."/>
            <person name="Gao G."/>
            <person name="Schijlen E.G.W.M."/>
            <person name="Guo X."/>
            <person name="Momin A.A."/>
            <person name="Negrao S."/>
            <person name="Al-Babili S."/>
            <person name="Gehring C."/>
            <person name="Roessner U."/>
            <person name="Jung C."/>
            <person name="Murphy K."/>
            <person name="Arold S.T."/>
            <person name="Gojobori T."/>
            <person name="van der Linden C.G."/>
            <person name="van Loo E.N."/>
            <person name="Jellen E.N."/>
            <person name="Maughan P.J."/>
            <person name="Tester M."/>
        </authorList>
    </citation>
    <scope>NUCLEOTIDE SEQUENCE [LARGE SCALE GENOMIC DNA]</scope>
    <source>
        <strain evidence="8">cv. PI 614886</strain>
    </source>
</reference>
<dbReference type="GO" id="GO:0008270">
    <property type="term" value="F:zinc ion binding"/>
    <property type="evidence" value="ECO:0007669"/>
    <property type="project" value="UniProtKB-KW"/>
</dbReference>
<feature type="compositionally biased region" description="Low complexity" evidence="6">
    <location>
        <begin position="1"/>
        <end position="21"/>
    </location>
</feature>
<evidence type="ECO:0000256" key="6">
    <source>
        <dbReference type="SAM" id="MobiDB-lite"/>
    </source>
</evidence>
<sequence length="124" mass="14647">MATSDGSVGSGARSRSRGNSSPIQVYCYHDDVAPLRTVRHNGPTKGKRFYGCSYWPEQRTCDFFKWYDEVDDVKVLQHRVLDKISRISELEDENECLREKVKKLKAKRRSLWMRLQRWELPPLR</sequence>
<evidence type="ECO:0000313" key="9">
    <source>
        <dbReference type="Proteomes" id="UP000596660"/>
    </source>
</evidence>
<accession>A0A803N245</accession>
<keyword evidence="2 4" id="KW-0863">Zinc-finger</keyword>
<reference evidence="8" key="2">
    <citation type="submission" date="2021-03" db="UniProtKB">
        <authorList>
            <consortium name="EnsemblPlants"/>
        </authorList>
    </citation>
    <scope>IDENTIFICATION</scope>
</reference>
<keyword evidence="1" id="KW-0479">Metal-binding</keyword>
<evidence type="ECO:0000256" key="5">
    <source>
        <dbReference type="SAM" id="Coils"/>
    </source>
</evidence>
<evidence type="ECO:0000259" key="7">
    <source>
        <dbReference type="PROSITE" id="PS51999"/>
    </source>
</evidence>
<dbReference type="PANTHER" id="PTHR33248">
    <property type="entry name" value="ZINC ION-BINDING PROTEIN"/>
    <property type="match status" value="1"/>
</dbReference>
<evidence type="ECO:0000256" key="1">
    <source>
        <dbReference type="ARBA" id="ARBA00022723"/>
    </source>
</evidence>
<dbReference type="PROSITE" id="PS51999">
    <property type="entry name" value="ZF_GRF"/>
    <property type="match status" value="1"/>
</dbReference>
<organism evidence="8 9">
    <name type="scientific">Chenopodium quinoa</name>
    <name type="common">Quinoa</name>
    <dbReference type="NCBI Taxonomy" id="63459"/>
    <lineage>
        <taxon>Eukaryota</taxon>
        <taxon>Viridiplantae</taxon>
        <taxon>Streptophyta</taxon>
        <taxon>Embryophyta</taxon>
        <taxon>Tracheophyta</taxon>
        <taxon>Spermatophyta</taxon>
        <taxon>Magnoliopsida</taxon>
        <taxon>eudicotyledons</taxon>
        <taxon>Gunneridae</taxon>
        <taxon>Pentapetalae</taxon>
        <taxon>Caryophyllales</taxon>
        <taxon>Chenopodiaceae</taxon>
        <taxon>Chenopodioideae</taxon>
        <taxon>Atripliceae</taxon>
        <taxon>Chenopodium</taxon>
    </lineage>
</organism>
<keyword evidence="5" id="KW-0175">Coiled coil</keyword>
<name>A0A803N245_CHEQI</name>
<dbReference type="EnsemblPlants" id="AUR62039198-RA">
    <property type="protein sequence ID" value="AUR62039198-RA:cds"/>
    <property type="gene ID" value="AUR62039198"/>
</dbReference>
<proteinExistence type="predicted"/>
<dbReference type="Proteomes" id="UP000596660">
    <property type="component" value="Unplaced"/>
</dbReference>
<keyword evidence="3" id="KW-0862">Zinc</keyword>
<keyword evidence="9" id="KW-1185">Reference proteome</keyword>
<dbReference type="AlphaFoldDB" id="A0A803N245"/>
<dbReference type="Gramene" id="AUR62039198-RA">
    <property type="protein sequence ID" value="AUR62039198-RA:cds"/>
    <property type="gene ID" value="AUR62039198"/>
</dbReference>
<protein>
    <recommendedName>
        <fullName evidence="7">GRF-type domain-containing protein</fullName>
    </recommendedName>
</protein>
<dbReference type="Pfam" id="PF06839">
    <property type="entry name" value="Zn_ribbon_GRF"/>
    <property type="match status" value="1"/>
</dbReference>
<feature type="domain" description="GRF-type" evidence="7">
    <location>
        <begin position="27"/>
        <end position="70"/>
    </location>
</feature>
<evidence type="ECO:0000256" key="3">
    <source>
        <dbReference type="ARBA" id="ARBA00022833"/>
    </source>
</evidence>
<evidence type="ECO:0000313" key="8">
    <source>
        <dbReference type="EnsemblPlants" id="AUR62039198-RA:cds"/>
    </source>
</evidence>
<evidence type="ECO:0000256" key="4">
    <source>
        <dbReference type="PROSITE-ProRule" id="PRU01343"/>
    </source>
</evidence>
<evidence type="ECO:0000256" key="2">
    <source>
        <dbReference type="ARBA" id="ARBA00022771"/>
    </source>
</evidence>
<feature type="coiled-coil region" evidence="5">
    <location>
        <begin position="80"/>
        <end position="107"/>
    </location>
</feature>
<dbReference type="InterPro" id="IPR010666">
    <property type="entry name" value="Znf_GRF"/>
</dbReference>
<feature type="region of interest" description="Disordered" evidence="6">
    <location>
        <begin position="1"/>
        <end position="22"/>
    </location>
</feature>